<dbReference type="NCBIfam" id="TIGR03841">
    <property type="entry name" value="F420_Rv3093c"/>
    <property type="match status" value="1"/>
</dbReference>
<evidence type="ECO:0000256" key="1">
    <source>
        <dbReference type="ARBA" id="ARBA00023002"/>
    </source>
</evidence>
<dbReference type="Gene3D" id="3.20.20.30">
    <property type="entry name" value="Luciferase-like domain"/>
    <property type="match status" value="1"/>
</dbReference>
<name>A0A7K1FP99_9ACTN</name>
<dbReference type="PANTHER" id="PTHR43244">
    <property type="match status" value="1"/>
</dbReference>
<evidence type="ECO:0000313" key="4">
    <source>
        <dbReference type="Proteomes" id="UP000460221"/>
    </source>
</evidence>
<dbReference type="EC" id="1.-.-.-" evidence="3"/>
<comment type="caution">
    <text evidence="3">The sequence shown here is derived from an EMBL/GenBank/DDBJ whole genome shotgun (WGS) entry which is preliminary data.</text>
</comment>
<accession>A0A7K1FP99</accession>
<proteinExistence type="predicted"/>
<keyword evidence="4" id="KW-1185">Reference proteome</keyword>
<reference evidence="3 4" key="1">
    <citation type="submission" date="2019-11" db="EMBL/GenBank/DDBJ databases">
        <authorList>
            <person name="Jiang L.-Q."/>
        </authorList>
    </citation>
    <scope>NUCLEOTIDE SEQUENCE [LARGE SCALE GENOMIC DNA]</scope>
    <source>
        <strain evidence="3 4">YIM 132087</strain>
    </source>
</reference>
<dbReference type="PANTHER" id="PTHR43244:SF1">
    <property type="entry name" value="5,10-METHYLENETETRAHYDROMETHANOPTERIN REDUCTASE"/>
    <property type="match status" value="1"/>
</dbReference>
<dbReference type="InterPro" id="IPR036661">
    <property type="entry name" value="Luciferase-like_sf"/>
</dbReference>
<dbReference type="SUPFAM" id="SSF51679">
    <property type="entry name" value="Bacterial luciferase-like"/>
    <property type="match status" value="1"/>
</dbReference>
<protein>
    <submittedName>
        <fullName evidence="3">LLM class F420-dependent oxidoreductase</fullName>
        <ecNumber evidence="3">1.-.-.-</ecNumber>
    </submittedName>
</protein>
<organism evidence="3 4">
    <name type="scientific">Nakamurella alba</name>
    <dbReference type="NCBI Taxonomy" id="2665158"/>
    <lineage>
        <taxon>Bacteria</taxon>
        <taxon>Bacillati</taxon>
        <taxon>Actinomycetota</taxon>
        <taxon>Actinomycetes</taxon>
        <taxon>Nakamurellales</taxon>
        <taxon>Nakamurellaceae</taxon>
        <taxon>Nakamurella</taxon>
    </lineage>
</organism>
<evidence type="ECO:0000259" key="2">
    <source>
        <dbReference type="Pfam" id="PF00296"/>
    </source>
</evidence>
<sequence length="326" mass="34353">MTAHLGLTVPLAGESLGELAGIVEAATSSGFTDIWSAEGTGPDAFTPLVAAATLHPGLRYGTAIAGAFIRSPALLTMQAAGLADLVSSHPTGETLVGIGSSSDIMVGQWHGIPFQRPWHRVRDVVRFLRAAMSGDKVDLHTDSFDITGFRLQTVPARPPLLLVAALRRRMLELGGTEADGVILNWLSAGDVAAVKHHVLDSNPDAEIAARLFAIVADDQEQARIAARRQIAAYLNVPVYADFHRWLGRGPALEPMWTAWAAGDRRGALAAIPDAVVDELFLLGTPAQIRAGIDEYVAAGVTSPMLAVTVLSGDRNDVIRSLGPGAA</sequence>
<keyword evidence="1 3" id="KW-0560">Oxidoreductase</keyword>
<dbReference type="Proteomes" id="UP000460221">
    <property type="component" value="Unassembled WGS sequence"/>
</dbReference>
<dbReference type="RefSeq" id="WP_322098119.1">
    <property type="nucleotide sequence ID" value="NZ_WLYK01000008.1"/>
</dbReference>
<dbReference type="Pfam" id="PF00296">
    <property type="entry name" value="Bac_luciferase"/>
    <property type="match status" value="1"/>
</dbReference>
<dbReference type="InterPro" id="IPR050564">
    <property type="entry name" value="F420-G6PD/mer"/>
</dbReference>
<evidence type="ECO:0000313" key="3">
    <source>
        <dbReference type="EMBL" id="MTD15976.1"/>
    </source>
</evidence>
<feature type="domain" description="Luciferase-like" evidence="2">
    <location>
        <begin position="12"/>
        <end position="301"/>
    </location>
</feature>
<dbReference type="InterPro" id="IPR011251">
    <property type="entry name" value="Luciferase-like_dom"/>
</dbReference>
<dbReference type="AlphaFoldDB" id="A0A7K1FP99"/>
<dbReference type="GO" id="GO:0016705">
    <property type="term" value="F:oxidoreductase activity, acting on paired donors, with incorporation or reduction of molecular oxygen"/>
    <property type="evidence" value="ECO:0007669"/>
    <property type="project" value="InterPro"/>
</dbReference>
<dbReference type="InterPro" id="IPR022526">
    <property type="entry name" value="F420_Rv3093c"/>
</dbReference>
<dbReference type="EMBL" id="WLYK01000008">
    <property type="protein sequence ID" value="MTD15976.1"/>
    <property type="molecule type" value="Genomic_DNA"/>
</dbReference>
<gene>
    <name evidence="3" type="ORF">GIS00_18735</name>
</gene>